<keyword evidence="2 4" id="KW-0238">DNA-binding</keyword>
<dbReference type="Pfam" id="PF03449">
    <property type="entry name" value="GreA_GreB_N"/>
    <property type="match status" value="1"/>
</dbReference>
<feature type="domain" description="Transcription elongation factor GreA/GreB N-terminal" evidence="6">
    <location>
        <begin position="9"/>
        <end position="78"/>
    </location>
</feature>
<keyword evidence="3 4" id="KW-0804">Transcription</keyword>
<evidence type="ECO:0000256" key="3">
    <source>
        <dbReference type="ARBA" id="ARBA00023163"/>
    </source>
</evidence>
<keyword evidence="7" id="KW-0648">Protein biosynthesis</keyword>
<dbReference type="EMBL" id="APND01000002">
    <property type="protein sequence ID" value="MES1928950.1"/>
    <property type="molecule type" value="Genomic_DNA"/>
</dbReference>
<comment type="similarity">
    <text evidence="4">Belongs to the GreA/GreB family. GreB subfamily.</text>
</comment>
<keyword evidence="1 4" id="KW-0805">Transcription regulation</keyword>
<gene>
    <name evidence="4" type="primary">greB</name>
    <name evidence="7" type="ORF">SADO_06837</name>
</gene>
<dbReference type="HAMAP" id="MF_00105">
    <property type="entry name" value="GreA_GreB"/>
    <property type="match status" value="1"/>
</dbReference>
<dbReference type="InterPro" id="IPR028624">
    <property type="entry name" value="Tscrpt_elong_fac_GreA/B"/>
</dbReference>
<dbReference type="PIRSF" id="PIRSF006092">
    <property type="entry name" value="GreA_GreB"/>
    <property type="match status" value="1"/>
</dbReference>
<dbReference type="SUPFAM" id="SSF54534">
    <property type="entry name" value="FKBP-like"/>
    <property type="match status" value="1"/>
</dbReference>
<accession>A0ABV2B049</accession>
<name>A0ABV2B049_9GAMM</name>
<evidence type="ECO:0000259" key="5">
    <source>
        <dbReference type="Pfam" id="PF01272"/>
    </source>
</evidence>
<dbReference type="InterPro" id="IPR001437">
    <property type="entry name" value="Tscrpt_elong_fac_GreA/B_C"/>
</dbReference>
<comment type="caution">
    <text evidence="7">The sequence shown here is derived from an EMBL/GenBank/DDBJ whole genome shotgun (WGS) entry which is preliminary data.</text>
</comment>
<evidence type="ECO:0000313" key="8">
    <source>
        <dbReference type="Proteomes" id="UP001460888"/>
    </source>
</evidence>
<protein>
    <recommendedName>
        <fullName evidence="4">Transcription elongation factor GreB</fullName>
    </recommendedName>
    <alternativeName>
        <fullName evidence="4">Transcript cleavage factor GreB</fullName>
    </alternativeName>
</protein>
<dbReference type="PANTHER" id="PTHR30437:SF6">
    <property type="entry name" value="TRANSCRIPTION ELONGATION FACTOR GREB"/>
    <property type="match status" value="1"/>
</dbReference>
<dbReference type="NCBIfam" id="TIGR01461">
    <property type="entry name" value="greB"/>
    <property type="match status" value="1"/>
</dbReference>
<comment type="function">
    <text evidence="4">Necessary for efficient RNA polymerase transcription elongation past template-encoded arresting sites. The arresting sites in DNA have the property of trapping a certain fraction of elongating RNA polymerases that pass through, resulting in locked ternary complexes. Cleavage of the nascent transcript by cleavage factors such as GreA or GreB allows the resumption of elongation from the new 3'terminus. GreB releases sequences of up to 9 nucleotides in length.</text>
</comment>
<dbReference type="RefSeq" id="WP_353110393.1">
    <property type="nucleotide sequence ID" value="NZ_APND01000002.1"/>
</dbReference>
<dbReference type="PROSITE" id="PS00829">
    <property type="entry name" value="GREAB_1"/>
    <property type="match status" value="1"/>
</dbReference>
<dbReference type="InterPro" id="IPR018151">
    <property type="entry name" value="TF_GreA/GreB_CS"/>
</dbReference>
<evidence type="ECO:0000256" key="4">
    <source>
        <dbReference type="HAMAP-Rule" id="MF_00930"/>
    </source>
</evidence>
<dbReference type="PANTHER" id="PTHR30437">
    <property type="entry name" value="TRANSCRIPTION ELONGATION FACTOR GREA"/>
    <property type="match status" value="1"/>
</dbReference>
<organism evidence="7 8">
    <name type="scientific">Salinisphaera dokdonensis CL-ES53</name>
    <dbReference type="NCBI Taxonomy" id="1304272"/>
    <lineage>
        <taxon>Bacteria</taxon>
        <taxon>Pseudomonadati</taxon>
        <taxon>Pseudomonadota</taxon>
        <taxon>Gammaproteobacteria</taxon>
        <taxon>Salinisphaerales</taxon>
        <taxon>Salinisphaeraceae</taxon>
        <taxon>Salinisphaera</taxon>
    </lineage>
</organism>
<sequence>MTSTKKRDYITRAGWQKLADELDYLWREKRPHVTRELSAAAAEGDRSENAEYIYRKKELREIDRRVRYLGKRIDELTVVETTPDDPDKVFFGAWIDVADDNDQTHRYRIVGADETEAATGAISLNSPVARALIGKRLGDVIVVTLPQGERELEIMAIHYEPPTA</sequence>
<proteinExistence type="inferred from homology"/>
<dbReference type="SUPFAM" id="SSF46557">
    <property type="entry name" value="GreA transcript cleavage protein, N-terminal domain"/>
    <property type="match status" value="1"/>
</dbReference>
<keyword evidence="7" id="KW-0251">Elongation factor</keyword>
<evidence type="ECO:0000256" key="2">
    <source>
        <dbReference type="ARBA" id="ARBA00023125"/>
    </source>
</evidence>
<dbReference type="HAMAP" id="MF_00930">
    <property type="entry name" value="GreB"/>
    <property type="match status" value="1"/>
</dbReference>
<dbReference type="InterPro" id="IPR023459">
    <property type="entry name" value="Tscrpt_elong_fac_GreA/B_fam"/>
</dbReference>
<dbReference type="Proteomes" id="UP001460888">
    <property type="component" value="Unassembled WGS sequence"/>
</dbReference>
<evidence type="ECO:0000256" key="1">
    <source>
        <dbReference type="ARBA" id="ARBA00023015"/>
    </source>
</evidence>
<dbReference type="InterPro" id="IPR036953">
    <property type="entry name" value="GreA/GreB_C_sf"/>
</dbReference>
<dbReference type="PROSITE" id="PS00830">
    <property type="entry name" value="GREAB_2"/>
    <property type="match status" value="1"/>
</dbReference>
<dbReference type="Gene3D" id="1.10.287.180">
    <property type="entry name" value="Transcription elongation factor, GreA/GreB, N-terminal domain"/>
    <property type="match status" value="1"/>
</dbReference>
<dbReference type="InterPro" id="IPR022691">
    <property type="entry name" value="Tscrpt_elong_fac_GreA/B_N"/>
</dbReference>
<reference evidence="7 8" key="1">
    <citation type="submission" date="2013-03" db="EMBL/GenBank/DDBJ databases">
        <title>Salinisphaera dokdonensis CL-ES53 Genome Sequencing.</title>
        <authorList>
            <person name="Li C."/>
            <person name="Lai Q."/>
            <person name="Shao Z."/>
        </authorList>
    </citation>
    <scope>NUCLEOTIDE SEQUENCE [LARGE SCALE GENOMIC DNA]</scope>
    <source>
        <strain evidence="7 8">CL-ES53</strain>
    </source>
</reference>
<dbReference type="Gene3D" id="3.10.50.30">
    <property type="entry name" value="Transcription elongation factor, GreA/GreB, C-terminal domain"/>
    <property type="match status" value="1"/>
</dbReference>
<keyword evidence="8" id="KW-1185">Reference proteome</keyword>
<dbReference type="InterPro" id="IPR036805">
    <property type="entry name" value="Tscrpt_elong_fac_GreA/B_N_sf"/>
</dbReference>
<evidence type="ECO:0000313" key="7">
    <source>
        <dbReference type="EMBL" id="MES1928950.1"/>
    </source>
</evidence>
<evidence type="ECO:0000259" key="6">
    <source>
        <dbReference type="Pfam" id="PF03449"/>
    </source>
</evidence>
<feature type="domain" description="Transcription elongation factor GreA/GreB C-terminal" evidence="5">
    <location>
        <begin position="86"/>
        <end position="159"/>
    </location>
</feature>
<dbReference type="GO" id="GO:0003746">
    <property type="term" value="F:translation elongation factor activity"/>
    <property type="evidence" value="ECO:0007669"/>
    <property type="project" value="UniProtKB-KW"/>
</dbReference>
<dbReference type="Pfam" id="PF01272">
    <property type="entry name" value="GreA_GreB"/>
    <property type="match status" value="1"/>
</dbReference>
<dbReference type="NCBIfam" id="NF002506">
    <property type="entry name" value="PRK01885.1"/>
    <property type="match status" value="1"/>
</dbReference>
<dbReference type="InterPro" id="IPR006358">
    <property type="entry name" value="Tscrpt_elong_fac_GreB"/>
</dbReference>